<dbReference type="SMART" id="SM00293">
    <property type="entry name" value="PWWP"/>
    <property type="match status" value="1"/>
</dbReference>
<dbReference type="STRING" id="34508.A0A4V6A6P2"/>
<dbReference type="InterPro" id="IPR000313">
    <property type="entry name" value="PWWP_dom"/>
</dbReference>
<dbReference type="AlphaFoldDB" id="A0A4V6A6P2"/>
<evidence type="ECO:0000256" key="1">
    <source>
        <dbReference type="SAM" id="MobiDB-lite"/>
    </source>
</evidence>
<dbReference type="Proteomes" id="UP000298663">
    <property type="component" value="Unassembled WGS sequence"/>
</dbReference>
<dbReference type="EMBL" id="AZBU02000002">
    <property type="protein sequence ID" value="TKR95545.1"/>
    <property type="molecule type" value="Genomic_DNA"/>
</dbReference>
<feature type="region of interest" description="Disordered" evidence="1">
    <location>
        <begin position="118"/>
        <end position="138"/>
    </location>
</feature>
<feature type="region of interest" description="Disordered" evidence="1">
    <location>
        <begin position="560"/>
        <end position="585"/>
    </location>
</feature>
<proteinExistence type="predicted"/>
<dbReference type="PANTHER" id="PTHR12550:SF70">
    <property type="entry name" value="JIL-1 ANCHORING AND STABILIZING PROTEIN, ISOFORM A"/>
    <property type="match status" value="1"/>
</dbReference>
<evidence type="ECO:0000259" key="2">
    <source>
        <dbReference type="PROSITE" id="PS50812"/>
    </source>
</evidence>
<feature type="compositionally biased region" description="Polar residues" evidence="1">
    <location>
        <begin position="496"/>
        <end position="510"/>
    </location>
</feature>
<reference evidence="3 4" key="2">
    <citation type="journal article" date="2019" name="G3 (Bethesda)">
        <title>Hybrid Assembly of the Genome of the Entomopathogenic Nematode Steinernema carpocapsae Identifies the X-Chromosome.</title>
        <authorList>
            <person name="Serra L."/>
            <person name="Macchietto M."/>
            <person name="Macias-Munoz A."/>
            <person name="McGill C.J."/>
            <person name="Rodriguez I.M."/>
            <person name="Rodriguez B."/>
            <person name="Murad R."/>
            <person name="Mortazavi A."/>
        </authorList>
    </citation>
    <scope>NUCLEOTIDE SEQUENCE [LARGE SCALE GENOMIC DNA]</scope>
    <source>
        <strain evidence="3 4">ALL</strain>
    </source>
</reference>
<accession>A0A4V6A6P2</accession>
<dbReference type="SUPFAM" id="SSF63748">
    <property type="entry name" value="Tudor/PWWP/MBT"/>
    <property type="match status" value="1"/>
</dbReference>
<name>A0A4V6A6P2_STECR</name>
<feature type="domain" description="PWWP" evidence="2">
    <location>
        <begin position="7"/>
        <end position="50"/>
    </location>
</feature>
<evidence type="ECO:0000313" key="3">
    <source>
        <dbReference type="EMBL" id="TKR95545.1"/>
    </source>
</evidence>
<feature type="region of interest" description="Disordered" evidence="1">
    <location>
        <begin position="496"/>
        <end position="516"/>
    </location>
</feature>
<dbReference type="Pfam" id="PF00855">
    <property type="entry name" value="PWWP"/>
    <property type="match status" value="1"/>
</dbReference>
<dbReference type="PROSITE" id="PS50812">
    <property type="entry name" value="PWWP"/>
    <property type="match status" value="1"/>
</dbReference>
<gene>
    <name evidence="3" type="ORF">L596_009698</name>
</gene>
<sequence>MAYSFMVGDLVWATMRGHPPWPAKVITGPEQASIGQRKCKVILFGTQETALMNESDLCDYEANADRYEHPRKIPDFNKGIQAIRRAANLPEDDRFREKPRTPSPIAHALANIQNGYDDYGLGDLDPQQPSTSNGRRRRISGLTLSVVDELIASNRIRTNSNASRRSRASSICSNARKTLQNARWKAQQSRVRNPDSISSVSGGSNRSRRSRSRFDLMMEEDPLFTNASDPHHILDADMHHLDLLDDKKNIALLDNQSPAICDSFLLDKPPSEAGGRVRNSSISSQIFGRQRLLSGMSDVLGFGSGDDLLDLATGPGSDHDAEMHLFRAFDAMNGELERAPTPEEPLAMPVINKVKCSACGCECQLVNLKWRCTSSYCQTWNGAYMPDGAQPITKQSFQFRADDQGSVSGASTHGMSSCEQAVIMAAAGSDPLYRGALNNAQRLRAISTSSSHGPGAYMQQPARNRLSYQSNLMKKEESFIPDVPKPVIVSQHDLPSTSGIHSHPTTSMANGSGLKKRKTVQIDPMVGSDDKKAWNLADEEEPMAEFEKGIPIPTIRIAPATSRPTESQRKQQEQKQAAQKKKAQPVVNIRRPYGSGRPKSYKVEKTPPVGENGQRHCAFCNGQVRPQMCGGNKHRWRCVDKKCRKWYGWVRSNEEIPKDLGKKGRWKDLQLKIRRKRANSAGTDDGSIYNKPDGEPLPKRPATTFRPVNGTKKTVKKHHEEDDEMELIDKTPLSEKQLAFVPSLMQRRARWWLSDKKRQDMSPEREVGHSVLDTAATFRLISNSMRTAASTKADQVGTVPGSLDLLMDSLMASLGPLMSLAMKIPGVRIPEELGQRFWKSSLPHIPII</sequence>
<organism evidence="3 4">
    <name type="scientific">Steinernema carpocapsae</name>
    <name type="common">Entomopathogenic nematode</name>
    <dbReference type="NCBI Taxonomy" id="34508"/>
    <lineage>
        <taxon>Eukaryota</taxon>
        <taxon>Metazoa</taxon>
        <taxon>Ecdysozoa</taxon>
        <taxon>Nematoda</taxon>
        <taxon>Chromadorea</taxon>
        <taxon>Rhabditida</taxon>
        <taxon>Tylenchina</taxon>
        <taxon>Panagrolaimomorpha</taxon>
        <taxon>Strongyloidoidea</taxon>
        <taxon>Steinernematidae</taxon>
        <taxon>Steinernema</taxon>
    </lineage>
</organism>
<keyword evidence="4" id="KW-1185">Reference proteome</keyword>
<feature type="region of interest" description="Disordered" evidence="1">
    <location>
        <begin position="677"/>
        <end position="723"/>
    </location>
</feature>
<protein>
    <recommendedName>
        <fullName evidence="2">PWWP domain-containing protein</fullName>
    </recommendedName>
</protein>
<reference evidence="3 4" key="1">
    <citation type="journal article" date="2015" name="Genome Biol.">
        <title>Comparative genomics of Steinernema reveals deeply conserved gene regulatory networks.</title>
        <authorList>
            <person name="Dillman A.R."/>
            <person name="Macchietto M."/>
            <person name="Porter C.F."/>
            <person name="Rogers A."/>
            <person name="Williams B."/>
            <person name="Antoshechkin I."/>
            <person name="Lee M.M."/>
            <person name="Goodwin Z."/>
            <person name="Lu X."/>
            <person name="Lewis E.E."/>
            <person name="Goodrich-Blair H."/>
            <person name="Stock S.P."/>
            <person name="Adams B.J."/>
            <person name="Sternberg P.W."/>
            <person name="Mortazavi A."/>
        </authorList>
    </citation>
    <scope>NUCLEOTIDE SEQUENCE [LARGE SCALE GENOMIC DNA]</scope>
    <source>
        <strain evidence="3 4">ALL</strain>
    </source>
</reference>
<dbReference type="PANTHER" id="PTHR12550">
    <property type="entry name" value="HEPATOMA-DERIVED GROWTH FACTOR-RELATED"/>
    <property type="match status" value="1"/>
</dbReference>
<feature type="region of interest" description="Disordered" evidence="1">
    <location>
        <begin position="590"/>
        <end position="609"/>
    </location>
</feature>
<feature type="region of interest" description="Disordered" evidence="1">
    <location>
        <begin position="184"/>
        <end position="212"/>
    </location>
</feature>
<dbReference type="CDD" id="cd05834">
    <property type="entry name" value="PWWP_HRP"/>
    <property type="match status" value="1"/>
</dbReference>
<comment type="caution">
    <text evidence="3">The sequence shown here is derived from an EMBL/GenBank/DDBJ whole genome shotgun (WGS) entry which is preliminary data.</text>
</comment>
<feature type="compositionally biased region" description="Low complexity" evidence="1">
    <location>
        <begin position="196"/>
        <end position="205"/>
    </location>
</feature>
<evidence type="ECO:0000313" key="4">
    <source>
        <dbReference type="Proteomes" id="UP000298663"/>
    </source>
</evidence>
<dbReference type="Gene3D" id="2.30.30.140">
    <property type="match status" value="1"/>
</dbReference>
<dbReference type="OrthoDB" id="62853at2759"/>